<feature type="transmembrane region" description="Helical" evidence="6">
    <location>
        <begin position="184"/>
        <end position="204"/>
    </location>
</feature>
<dbReference type="AlphaFoldDB" id="A0A1F4XJ99"/>
<feature type="transmembrane region" description="Helical" evidence="6">
    <location>
        <begin position="216"/>
        <end position="244"/>
    </location>
</feature>
<keyword evidence="2" id="KW-1003">Cell membrane</keyword>
<dbReference type="PANTHER" id="PTHR30482:SF10">
    <property type="entry name" value="HIGH-AFFINITY BRANCHED-CHAIN AMINO ACID TRANSPORT PROTEIN BRAE"/>
    <property type="match status" value="1"/>
</dbReference>
<name>A0A1F4XJ99_9BACT</name>
<comment type="caution">
    <text evidence="7">The sequence shown here is derived from an EMBL/GenBank/DDBJ whole genome shotgun (WGS) entry which is preliminary data.</text>
</comment>
<dbReference type="GO" id="GO:0015658">
    <property type="term" value="F:branched-chain amino acid transmembrane transporter activity"/>
    <property type="evidence" value="ECO:0007669"/>
    <property type="project" value="InterPro"/>
</dbReference>
<evidence type="ECO:0000256" key="4">
    <source>
        <dbReference type="ARBA" id="ARBA00022989"/>
    </source>
</evidence>
<dbReference type="CDD" id="cd06581">
    <property type="entry name" value="TM_PBP1_LivM_like"/>
    <property type="match status" value="1"/>
</dbReference>
<evidence type="ECO:0000256" key="2">
    <source>
        <dbReference type="ARBA" id="ARBA00022475"/>
    </source>
</evidence>
<feature type="transmembrane region" description="Helical" evidence="6">
    <location>
        <begin position="256"/>
        <end position="276"/>
    </location>
</feature>
<dbReference type="Proteomes" id="UP000177521">
    <property type="component" value="Unassembled WGS sequence"/>
</dbReference>
<keyword evidence="4 6" id="KW-1133">Transmembrane helix</keyword>
<evidence type="ECO:0000313" key="7">
    <source>
        <dbReference type="EMBL" id="OGC81767.1"/>
    </source>
</evidence>
<gene>
    <name evidence="7" type="ORF">A2788_00255</name>
</gene>
<feature type="transmembrane region" description="Helical" evidence="6">
    <location>
        <begin position="122"/>
        <end position="152"/>
    </location>
</feature>
<feature type="transmembrane region" description="Helical" evidence="6">
    <location>
        <begin position="56"/>
        <end position="76"/>
    </location>
</feature>
<dbReference type="InterPro" id="IPR043428">
    <property type="entry name" value="LivM-like"/>
</dbReference>
<proteinExistence type="predicted"/>
<sequence length="296" mass="32100">MVYLEHLLVLIAIYAILAQSLNIALGYTGVFNLGHVAFYGIGAYTAALLSLSGYSFWTGLVVAIILAAIAGFILGAPTLRLRGHYLAIATLGFSEVVRAIMLNWSSLTRGPMGLPGIPRPDIFGWVLNSTAAYLIFAILVAVICNVLMWLIIHSHFGRVLRSIREDEIAALALGKNITKYKVQALMISAGFAAVAGVLYAHYINFIYPSTFVINEIVLILLMVVLGGMGSFKGAIVGAVIIILLPEPLRFLSLPSSLVGPLRQLIYALLLIVIMLFRPEGIIHPKGIKIPFVKRKS</sequence>
<organism evidence="7 8">
    <name type="scientific">Candidatus Abawacabacteria bacterium RIFCSPHIGHO2_01_FULL_46_8</name>
    <dbReference type="NCBI Taxonomy" id="1817815"/>
    <lineage>
        <taxon>Bacteria</taxon>
        <taxon>Candidatus Abawacaibacteriota</taxon>
    </lineage>
</organism>
<evidence type="ECO:0000256" key="5">
    <source>
        <dbReference type="ARBA" id="ARBA00023136"/>
    </source>
</evidence>
<protein>
    <submittedName>
        <fullName evidence="7">Branched-chain amino acid ABC transporter permease</fullName>
    </submittedName>
</protein>
<evidence type="ECO:0000313" key="8">
    <source>
        <dbReference type="Proteomes" id="UP000177521"/>
    </source>
</evidence>
<dbReference type="InterPro" id="IPR001851">
    <property type="entry name" value="ABC_transp_permease"/>
</dbReference>
<reference evidence="7 8" key="1">
    <citation type="journal article" date="2016" name="Nat. Commun.">
        <title>Thousands of microbial genomes shed light on interconnected biogeochemical processes in an aquifer system.</title>
        <authorList>
            <person name="Anantharaman K."/>
            <person name="Brown C.T."/>
            <person name="Hug L.A."/>
            <person name="Sharon I."/>
            <person name="Castelle C.J."/>
            <person name="Probst A.J."/>
            <person name="Thomas B.C."/>
            <person name="Singh A."/>
            <person name="Wilkins M.J."/>
            <person name="Karaoz U."/>
            <person name="Brodie E.L."/>
            <person name="Williams K.H."/>
            <person name="Hubbard S.S."/>
            <person name="Banfield J.F."/>
        </authorList>
    </citation>
    <scope>NUCLEOTIDE SEQUENCE [LARGE SCALE GENOMIC DNA]</scope>
</reference>
<dbReference type="PANTHER" id="PTHR30482">
    <property type="entry name" value="HIGH-AFFINITY BRANCHED-CHAIN AMINO ACID TRANSPORT SYSTEM PERMEASE"/>
    <property type="match status" value="1"/>
</dbReference>
<comment type="subcellular location">
    <subcellularLocation>
        <location evidence="1">Cell membrane</location>
        <topology evidence="1">Multi-pass membrane protein</topology>
    </subcellularLocation>
</comment>
<dbReference type="Pfam" id="PF02653">
    <property type="entry name" value="BPD_transp_2"/>
    <property type="match status" value="1"/>
</dbReference>
<dbReference type="EMBL" id="MEWS01000033">
    <property type="protein sequence ID" value="OGC81767.1"/>
    <property type="molecule type" value="Genomic_DNA"/>
</dbReference>
<feature type="transmembrane region" description="Helical" evidence="6">
    <location>
        <begin position="83"/>
        <end position="102"/>
    </location>
</feature>
<evidence type="ECO:0000256" key="6">
    <source>
        <dbReference type="SAM" id="Phobius"/>
    </source>
</evidence>
<evidence type="ECO:0000256" key="3">
    <source>
        <dbReference type="ARBA" id="ARBA00022692"/>
    </source>
</evidence>
<evidence type="ECO:0000256" key="1">
    <source>
        <dbReference type="ARBA" id="ARBA00004651"/>
    </source>
</evidence>
<dbReference type="GO" id="GO:0005886">
    <property type="term" value="C:plasma membrane"/>
    <property type="evidence" value="ECO:0007669"/>
    <property type="project" value="UniProtKB-SubCell"/>
</dbReference>
<feature type="transmembrane region" description="Helical" evidence="6">
    <location>
        <begin position="6"/>
        <end position="25"/>
    </location>
</feature>
<keyword evidence="3 6" id="KW-0812">Transmembrane</keyword>
<accession>A0A1F4XJ99</accession>
<keyword evidence="5 6" id="KW-0472">Membrane</keyword>